<dbReference type="Pfam" id="PF00271">
    <property type="entry name" value="Helicase_C"/>
    <property type="match status" value="1"/>
</dbReference>
<accession>A0A7Y0M083</accession>
<dbReference type="InterPro" id="IPR027417">
    <property type="entry name" value="P-loop_NTPase"/>
</dbReference>
<keyword evidence="4" id="KW-0067">ATP-binding</keyword>
<dbReference type="InterPro" id="IPR049730">
    <property type="entry name" value="SNF2/RAD54-like_C"/>
</dbReference>
<feature type="domain" description="Helicase ATP-binding" evidence="6">
    <location>
        <begin position="231"/>
        <end position="400"/>
    </location>
</feature>
<dbReference type="Gene3D" id="3.40.50.10810">
    <property type="entry name" value="Tandem AAA-ATPase domain"/>
    <property type="match status" value="1"/>
</dbReference>
<evidence type="ECO:0000256" key="4">
    <source>
        <dbReference type="ARBA" id="ARBA00022840"/>
    </source>
</evidence>
<keyword evidence="3 8" id="KW-0347">Helicase</keyword>
<dbReference type="GO" id="GO:0005524">
    <property type="term" value="F:ATP binding"/>
    <property type="evidence" value="ECO:0007669"/>
    <property type="project" value="UniProtKB-KW"/>
</dbReference>
<dbReference type="Gene3D" id="3.40.50.300">
    <property type="entry name" value="P-loop containing nucleotide triphosphate hydrolases"/>
    <property type="match status" value="1"/>
</dbReference>
<sequence length="1122" mass="124846">MAEDDLYYRPIAGELGFESQQQLARVLVVGSPEEGVRAQLEALTAEVRETVPTAAEVGLHKGCYSVYRRGEWHGLLVVDGQAETHPAGARHQFTDDGPRRHLGLARLALAEAWEDARPLLGASAFAINDMVRIAGVDAPGRVRRVTATPAGYRIEVAIDGEIRHVGEASIERIDGDPRDPKFWLEQGPAPAADIALTLTWTKLRKPLSNVLYSFQASKTIFRAYQFIPALKMLNSPTGRLLIADEVGLGKTIEAGIVWCELEQRSPLRRTLVVVPSSLTLKWQREMRRRFDRQLEVIRPRELDVLADQLLDGADPEFHAIVSLESLRTATETLERLTRIPPRFDLVIVDEAHALRNVGTRSNLLGALLSDWADHLLFLSATPINLRSEDLYNLLTLLDDGMFPDVDVFRQQLEPNQHLNAISRLIAQRADVSAARTELDAVARTTFGKTISARPDFGRLKALLGGTLNLNDAERSEIKGLVAELNTLSTVLSRTRKVDVPDAKAIREVHEVRVDWSGAEKDYYDSVVGYYMARALAAGTPPGFAMQMPLRQAASCLAATQETLRTRDASLFRNSIDDSDEDPEEVAFEELNDIPVLARPLGRDSKFEALLEKLVDLRRQGIRQAMIFSTFRGTISYLMERLGAADFDVRAMHGGVKMEERQPIIDDFRAGVFDILVVSEVGSEGLDFEFCNVLVNYDLPWNPMRVEQRIGRLDRFGQQHEKILIINMHVPGTIESDIIARLYTRIGIFQDSIGDLEPILRDEFRDVATRLLDPRLTPEQRARRADEIALAIETRSAQIKKLETERATLTTIDQLKIDGMTESGPADGRYVGASEIESIMDRLMRATGATLGPARRKGVWVLRGNSELAERFFQVRRRERKADRGSKYPVAALEAKLRAGEPLEVTFDAELASRHDVELLSARHPLVDVALASLESDDLHLRRFGRVAVPDIDAGRRFAVQIDLVETTGIRPSRELVATAIDVGTGEVSDVVGSAVLTALAEGTLVDAPGAPWTGVERLHRQLESSAWARLAPEEERRRLDNDALVAGRTQSRREALLIKERRALASLATVRADGRDPRVIRMNEGRLRNIRAELDSLQATVVAHREMSMSVQTVALLDVVGA</sequence>
<dbReference type="GO" id="GO:0016787">
    <property type="term" value="F:hydrolase activity"/>
    <property type="evidence" value="ECO:0007669"/>
    <property type="project" value="UniProtKB-KW"/>
</dbReference>
<dbReference type="EMBL" id="JABCJJ010000025">
    <property type="protein sequence ID" value="NMR21144.1"/>
    <property type="molecule type" value="Genomic_DNA"/>
</dbReference>
<dbReference type="SUPFAM" id="SSF52540">
    <property type="entry name" value="P-loop containing nucleoside triphosphate hydrolases"/>
    <property type="match status" value="2"/>
</dbReference>
<comment type="caution">
    <text evidence="8">The sequence shown here is derived from an EMBL/GenBank/DDBJ whole genome shotgun (WGS) entry which is preliminary data.</text>
</comment>
<keyword evidence="9" id="KW-1185">Reference proteome</keyword>
<dbReference type="CDD" id="cd18793">
    <property type="entry name" value="SF2_C_SNF"/>
    <property type="match status" value="1"/>
</dbReference>
<dbReference type="RefSeq" id="WP_169325519.1">
    <property type="nucleotide sequence ID" value="NZ_JABCJJ010000025.1"/>
</dbReference>
<evidence type="ECO:0000256" key="3">
    <source>
        <dbReference type="ARBA" id="ARBA00022806"/>
    </source>
</evidence>
<dbReference type="PROSITE" id="PS51192">
    <property type="entry name" value="HELICASE_ATP_BIND_1"/>
    <property type="match status" value="1"/>
</dbReference>
<reference evidence="8 9" key="1">
    <citation type="submission" date="2020-04" db="EMBL/GenBank/DDBJ databases">
        <title>Sequencing and Assembly of C. fimi.</title>
        <authorList>
            <person name="Ramsey A.R."/>
        </authorList>
    </citation>
    <scope>NUCLEOTIDE SEQUENCE [LARGE SCALE GENOMIC DNA]</scope>
    <source>
        <strain evidence="8 9">SB</strain>
    </source>
</reference>
<name>A0A7Y0M083_CELFI</name>
<evidence type="ECO:0000259" key="7">
    <source>
        <dbReference type="PROSITE" id="PS51194"/>
    </source>
</evidence>
<dbReference type="AlphaFoldDB" id="A0A7Y0M083"/>
<evidence type="ECO:0000313" key="9">
    <source>
        <dbReference type="Proteomes" id="UP000562124"/>
    </source>
</evidence>
<keyword evidence="5" id="KW-0175">Coiled coil</keyword>
<dbReference type="InterPro" id="IPR057342">
    <property type="entry name" value="DEXDc_RapA"/>
</dbReference>
<organism evidence="8 9">
    <name type="scientific">Cellulomonas fimi</name>
    <dbReference type="NCBI Taxonomy" id="1708"/>
    <lineage>
        <taxon>Bacteria</taxon>
        <taxon>Bacillati</taxon>
        <taxon>Actinomycetota</taxon>
        <taxon>Actinomycetes</taxon>
        <taxon>Micrococcales</taxon>
        <taxon>Cellulomonadaceae</taxon>
        <taxon>Cellulomonas</taxon>
    </lineage>
</organism>
<keyword evidence="2" id="KW-0378">Hydrolase</keyword>
<evidence type="ECO:0000313" key="8">
    <source>
        <dbReference type="EMBL" id="NMR21144.1"/>
    </source>
</evidence>
<protein>
    <submittedName>
        <fullName evidence="8">DEAD/DEAH box helicase family protein</fullName>
    </submittedName>
</protein>
<evidence type="ECO:0000256" key="1">
    <source>
        <dbReference type="ARBA" id="ARBA00022741"/>
    </source>
</evidence>
<dbReference type="InterPro" id="IPR000330">
    <property type="entry name" value="SNF2_N"/>
</dbReference>
<dbReference type="InterPro" id="IPR001650">
    <property type="entry name" value="Helicase_C-like"/>
</dbReference>
<dbReference type="PANTHER" id="PTHR10799">
    <property type="entry name" value="SNF2/RAD54 HELICASE FAMILY"/>
    <property type="match status" value="1"/>
</dbReference>
<dbReference type="CDD" id="cd18011">
    <property type="entry name" value="DEXDc_RapA"/>
    <property type="match status" value="1"/>
</dbReference>
<evidence type="ECO:0000256" key="2">
    <source>
        <dbReference type="ARBA" id="ARBA00022801"/>
    </source>
</evidence>
<dbReference type="Pfam" id="PF00176">
    <property type="entry name" value="SNF2-rel_dom"/>
    <property type="match status" value="1"/>
</dbReference>
<dbReference type="PROSITE" id="PS51194">
    <property type="entry name" value="HELICASE_CTER"/>
    <property type="match status" value="1"/>
</dbReference>
<evidence type="ECO:0000256" key="5">
    <source>
        <dbReference type="SAM" id="Coils"/>
    </source>
</evidence>
<feature type="domain" description="Helicase C-terminal" evidence="7">
    <location>
        <begin position="605"/>
        <end position="763"/>
    </location>
</feature>
<dbReference type="Proteomes" id="UP000562124">
    <property type="component" value="Unassembled WGS sequence"/>
</dbReference>
<dbReference type="InterPro" id="IPR014001">
    <property type="entry name" value="Helicase_ATP-bd"/>
</dbReference>
<dbReference type="InterPro" id="IPR038718">
    <property type="entry name" value="SNF2-like_sf"/>
</dbReference>
<keyword evidence="1" id="KW-0547">Nucleotide-binding</keyword>
<feature type="coiled-coil region" evidence="5">
    <location>
        <begin position="1080"/>
        <end position="1107"/>
    </location>
</feature>
<gene>
    <name evidence="8" type="ORF">HIR71_13120</name>
</gene>
<proteinExistence type="predicted"/>
<evidence type="ECO:0000259" key="6">
    <source>
        <dbReference type="PROSITE" id="PS51192"/>
    </source>
</evidence>
<dbReference type="SMART" id="SM00487">
    <property type="entry name" value="DEXDc"/>
    <property type="match status" value="1"/>
</dbReference>
<dbReference type="GO" id="GO:0004386">
    <property type="term" value="F:helicase activity"/>
    <property type="evidence" value="ECO:0007669"/>
    <property type="project" value="UniProtKB-KW"/>
</dbReference>
<dbReference type="SMART" id="SM00490">
    <property type="entry name" value="HELICc"/>
    <property type="match status" value="1"/>
</dbReference>